<keyword evidence="3" id="KW-1185">Reference proteome</keyword>
<dbReference type="PANTHER" id="PTHR46565:SF27">
    <property type="entry name" value="COLD SHOCK DOMAIN-CONTAINING PROTEIN 3-LIKE"/>
    <property type="match status" value="1"/>
</dbReference>
<dbReference type="Gene3D" id="2.40.50.140">
    <property type="entry name" value="Nucleic acid-binding proteins"/>
    <property type="match status" value="1"/>
</dbReference>
<dbReference type="SUPFAM" id="SSF50249">
    <property type="entry name" value="Nucleic acid-binding proteins"/>
    <property type="match status" value="1"/>
</dbReference>
<accession>A0A2U1MW69</accession>
<dbReference type="PANTHER" id="PTHR46565">
    <property type="entry name" value="COLD SHOCK DOMAIN PROTEIN 2"/>
    <property type="match status" value="1"/>
</dbReference>
<dbReference type="InterPro" id="IPR012340">
    <property type="entry name" value="NA-bd_OB-fold"/>
</dbReference>
<dbReference type="Pfam" id="PF00313">
    <property type="entry name" value="CSD"/>
    <property type="match status" value="1"/>
</dbReference>
<evidence type="ECO:0000313" key="3">
    <source>
        <dbReference type="Proteomes" id="UP000245207"/>
    </source>
</evidence>
<dbReference type="InterPro" id="IPR002059">
    <property type="entry name" value="CSP_DNA-bd"/>
</dbReference>
<proteinExistence type="predicted"/>
<dbReference type="Proteomes" id="UP000245207">
    <property type="component" value="Unassembled WGS sequence"/>
</dbReference>
<comment type="caution">
    <text evidence="2">The sequence shown here is derived from an EMBL/GenBank/DDBJ whole genome shotgun (WGS) entry which is preliminary data.</text>
</comment>
<protein>
    <submittedName>
        <fullName evidence="2">Zinc finger, CCHC-type, Nucleic acid-binding, OB-fold protein</fullName>
    </submittedName>
</protein>
<sequence>MASATETGVVICFFDQKGYGFIKPDSSDDDLFVHYSEIQSEGHRSLQEGQKVKFSVSVKNYKMAVNVTALDGSNHCRQRSGSYDGREALTFESLSALERRVS</sequence>
<dbReference type="OrthoDB" id="422005at2759"/>
<reference evidence="2 3" key="1">
    <citation type="journal article" date="2018" name="Mol. Plant">
        <title>The genome of Artemisia annua provides insight into the evolution of Asteraceae family and artemisinin biosynthesis.</title>
        <authorList>
            <person name="Shen Q."/>
            <person name="Zhang L."/>
            <person name="Liao Z."/>
            <person name="Wang S."/>
            <person name="Yan T."/>
            <person name="Shi P."/>
            <person name="Liu M."/>
            <person name="Fu X."/>
            <person name="Pan Q."/>
            <person name="Wang Y."/>
            <person name="Lv Z."/>
            <person name="Lu X."/>
            <person name="Zhang F."/>
            <person name="Jiang W."/>
            <person name="Ma Y."/>
            <person name="Chen M."/>
            <person name="Hao X."/>
            <person name="Li L."/>
            <person name="Tang Y."/>
            <person name="Lv G."/>
            <person name="Zhou Y."/>
            <person name="Sun X."/>
            <person name="Brodelius P.E."/>
            <person name="Rose J.K.C."/>
            <person name="Tang K."/>
        </authorList>
    </citation>
    <scope>NUCLEOTIDE SEQUENCE [LARGE SCALE GENOMIC DNA]</scope>
    <source>
        <strain evidence="3">cv. Huhao1</strain>
        <tissue evidence="2">Leaf</tissue>
    </source>
</reference>
<organism evidence="2 3">
    <name type="scientific">Artemisia annua</name>
    <name type="common">Sweet wormwood</name>
    <dbReference type="NCBI Taxonomy" id="35608"/>
    <lineage>
        <taxon>Eukaryota</taxon>
        <taxon>Viridiplantae</taxon>
        <taxon>Streptophyta</taxon>
        <taxon>Embryophyta</taxon>
        <taxon>Tracheophyta</taxon>
        <taxon>Spermatophyta</taxon>
        <taxon>Magnoliopsida</taxon>
        <taxon>eudicotyledons</taxon>
        <taxon>Gunneridae</taxon>
        <taxon>Pentapetalae</taxon>
        <taxon>asterids</taxon>
        <taxon>campanulids</taxon>
        <taxon>Asterales</taxon>
        <taxon>Asteraceae</taxon>
        <taxon>Asteroideae</taxon>
        <taxon>Anthemideae</taxon>
        <taxon>Artemisiinae</taxon>
        <taxon>Artemisia</taxon>
    </lineage>
</organism>
<dbReference type="PRINTS" id="PR00050">
    <property type="entry name" value="COLDSHOCK"/>
</dbReference>
<dbReference type="AlphaFoldDB" id="A0A2U1MW69"/>
<dbReference type="InterPro" id="IPR019844">
    <property type="entry name" value="CSD_CS"/>
</dbReference>
<feature type="domain" description="CSD" evidence="1">
    <location>
        <begin position="5"/>
        <end position="69"/>
    </location>
</feature>
<dbReference type="PROSITE" id="PS00352">
    <property type="entry name" value="CSD_1"/>
    <property type="match status" value="1"/>
</dbReference>
<dbReference type="SMART" id="SM00357">
    <property type="entry name" value="CSP"/>
    <property type="match status" value="1"/>
</dbReference>
<dbReference type="STRING" id="35608.A0A2U1MW69"/>
<name>A0A2U1MW69_ARTAN</name>
<dbReference type="EMBL" id="PKPP01004210">
    <property type="protein sequence ID" value="PWA65498.1"/>
    <property type="molecule type" value="Genomic_DNA"/>
</dbReference>
<evidence type="ECO:0000259" key="1">
    <source>
        <dbReference type="PROSITE" id="PS51857"/>
    </source>
</evidence>
<dbReference type="CDD" id="cd04458">
    <property type="entry name" value="CSP_CDS"/>
    <property type="match status" value="1"/>
</dbReference>
<dbReference type="InterPro" id="IPR011129">
    <property type="entry name" value="CSD"/>
</dbReference>
<dbReference type="GO" id="GO:0003676">
    <property type="term" value="F:nucleic acid binding"/>
    <property type="evidence" value="ECO:0007669"/>
    <property type="project" value="InterPro"/>
</dbReference>
<evidence type="ECO:0000313" key="2">
    <source>
        <dbReference type="EMBL" id="PWA65498.1"/>
    </source>
</evidence>
<dbReference type="PROSITE" id="PS51857">
    <property type="entry name" value="CSD_2"/>
    <property type="match status" value="1"/>
</dbReference>
<gene>
    <name evidence="2" type="ORF">CTI12_AA332790</name>
</gene>